<dbReference type="AlphaFoldDB" id="A0A9X2H9A8"/>
<sequence length="181" mass="20672">MARELTIMVGVLAEKRRSVSRWAKEYWIPVGVTPASGSFSAGDELLRDDTMTRYFMGVHNLTCHAADTEAYVHNFNSQTPALFVILRRSADDTHPLPWFVHSVTASPYLAQDYDDSAEDIVERVAMPPEIAGAIMDFVERYHKDEVFRKRRRDKLDTDDHKFGQEPIFLHREKPAGGKFDG</sequence>
<name>A0A9X2H9A8_9HYPH</name>
<dbReference type="RefSeq" id="WP_253963034.1">
    <property type="nucleotide sequence ID" value="NZ_JALHBS010000018.1"/>
</dbReference>
<gene>
    <name evidence="1" type="ORF">MJ956_03185</name>
</gene>
<dbReference type="Pfam" id="PF11749">
    <property type="entry name" value="DUF3305"/>
    <property type="match status" value="1"/>
</dbReference>
<accession>A0A9X2H9A8</accession>
<keyword evidence="2" id="KW-1185">Reference proteome</keyword>
<organism evidence="1 2">
    <name type="scientific">Aurantimonas marianensis</name>
    <dbReference type="NCBI Taxonomy" id="2920428"/>
    <lineage>
        <taxon>Bacteria</taxon>
        <taxon>Pseudomonadati</taxon>
        <taxon>Pseudomonadota</taxon>
        <taxon>Alphaproteobacteria</taxon>
        <taxon>Hyphomicrobiales</taxon>
        <taxon>Aurantimonadaceae</taxon>
        <taxon>Aurantimonas</taxon>
    </lineage>
</organism>
<proteinExistence type="predicted"/>
<protein>
    <submittedName>
        <fullName evidence="1">DUF3305 domain-containing protein</fullName>
    </submittedName>
</protein>
<evidence type="ECO:0000313" key="1">
    <source>
        <dbReference type="EMBL" id="MCP3054152.1"/>
    </source>
</evidence>
<comment type="caution">
    <text evidence="1">The sequence shown here is derived from an EMBL/GenBank/DDBJ whole genome shotgun (WGS) entry which is preliminary data.</text>
</comment>
<dbReference type="EMBL" id="JALHBS010000018">
    <property type="protein sequence ID" value="MCP3054152.1"/>
    <property type="molecule type" value="Genomic_DNA"/>
</dbReference>
<dbReference type="InterPro" id="IPR021736">
    <property type="entry name" value="DUF3305"/>
</dbReference>
<reference evidence="1" key="1">
    <citation type="submission" date="2022-03" db="EMBL/GenBank/DDBJ databases">
        <title>Aurantimonas Liuensis sp. Nov., isolated from the hadal seawater of the Mariana Trench.</title>
        <authorList>
            <person name="Liu R."/>
        </authorList>
    </citation>
    <scope>NUCLEOTIDE SEQUENCE</scope>
    <source>
        <strain evidence="1">LRZ36</strain>
    </source>
</reference>
<dbReference type="Proteomes" id="UP001155220">
    <property type="component" value="Unassembled WGS sequence"/>
</dbReference>
<evidence type="ECO:0000313" key="2">
    <source>
        <dbReference type="Proteomes" id="UP001155220"/>
    </source>
</evidence>